<dbReference type="Gene3D" id="3.50.50.60">
    <property type="entry name" value="FAD/NAD(P)-binding domain"/>
    <property type="match status" value="1"/>
</dbReference>
<dbReference type="GO" id="GO:0005739">
    <property type="term" value="C:mitochondrion"/>
    <property type="evidence" value="ECO:0007669"/>
    <property type="project" value="TreeGrafter"/>
</dbReference>
<evidence type="ECO:0000256" key="6">
    <source>
        <dbReference type="ARBA" id="ARBA00023157"/>
    </source>
</evidence>
<keyword evidence="4" id="KW-0274">FAD</keyword>
<dbReference type="PROSITE" id="PS00076">
    <property type="entry name" value="PYRIDINE_REDOX_1"/>
    <property type="match status" value="1"/>
</dbReference>
<sequence>MAAPMGRMLRGSLWGSSWGSPWGSPWGAPWGAPWGSLRALPRLCPRRPRSGVSSGRDFDLLVIGGGSGGLACAKEAAELGARVAVLDYVAPSPQGTRWGLGGTCINVGCIPKKLMHQAALLAGALADAPHFGWQLPPHQQHRHSW</sequence>
<keyword evidence="3" id="KW-0285">Flavoprotein</keyword>
<dbReference type="GO" id="GO:0006749">
    <property type="term" value="P:glutathione metabolic process"/>
    <property type="evidence" value="ECO:0007669"/>
    <property type="project" value="TreeGrafter"/>
</dbReference>
<dbReference type="PRINTS" id="PR00411">
    <property type="entry name" value="PNDRDTASEI"/>
</dbReference>
<dbReference type="GO" id="GO:0034599">
    <property type="term" value="P:cellular response to oxidative stress"/>
    <property type="evidence" value="ECO:0007669"/>
    <property type="project" value="TreeGrafter"/>
</dbReference>
<dbReference type="AlphaFoldDB" id="A0AAJ7WKS8"/>
<dbReference type="InterPro" id="IPR023753">
    <property type="entry name" value="FAD/NAD-binding_dom"/>
</dbReference>
<dbReference type="GO" id="GO:0045454">
    <property type="term" value="P:cell redox homeostasis"/>
    <property type="evidence" value="ECO:0007669"/>
    <property type="project" value="InterPro"/>
</dbReference>
<reference evidence="10" key="1">
    <citation type="submission" date="2025-08" db="UniProtKB">
        <authorList>
            <consortium name="RefSeq"/>
        </authorList>
    </citation>
    <scope>IDENTIFICATION</scope>
    <source>
        <tissue evidence="10">Sperm</tissue>
    </source>
</reference>
<keyword evidence="9" id="KW-1185">Reference proteome</keyword>
<name>A0AAJ7WKS8_PETMA</name>
<dbReference type="GO" id="GO:0050660">
    <property type="term" value="F:flavin adenine dinucleotide binding"/>
    <property type="evidence" value="ECO:0007669"/>
    <property type="project" value="InterPro"/>
</dbReference>
<evidence type="ECO:0000256" key="4">
    <source>
        <dbReference type="ARBA" id="ARBA00022827"/>
    </source>
</evidence>
<dbReference type="Proteomes" id="UP001318040">
    <property type="component" value="Unplaced"/>
</dbReference>
<dbReference type="PANTHER" id="PTHR42737:SF7">
    <property type="entry name" value="THIOREDOXIN-DISULFIDE REDUCTASE"/>
    <property type="match status" value="1"/>
</dbReference>
<evidence type="ECO:0000313" key="10">
    <source>
        <dbReference type="RefSeq" id="XP_032800198.1"/>
    </source>
</evidence>
<keyword evidence="7" id="KW-0676">Redox-active center</keyword>
<keyword evidence="5" id="KW-0560">Oxidoreductase</keyword>
<dbReference type="GO" id="GO:0004362">
    <property type="term" value="F:glutathione-disulfide reductase (NADPH) activity"/>
    <property type="evidence" value="ECO:0007669"/>
    <property type="project" value="TreeGrafter"/>
</dbReference>
<dbReference type="PANTHER" id="PTHR42737">
    <property type="entry name" value="GLUTATHIONE REDUCTASE"/>
    <property type="match status" value="1"/>
</dbReference>
<organism evidence="9 10">
    <name type="scientific">Petromyzon marinus</name>
    <name type="common">Sea lamprey</name>
    <dbReference type="NCBI Taxonomy" id="7757"/>
    <lineage>
        <taxon>Eukaryota</taxon>
        <taxon>Metazoa</taxon>
        <taxon>Chordata</taxon>
        <taxon>Craniata</taxon>
        <taxon>Vertebrata</taxon>
        <taxon>Cyclostomata</taxon>
        <taxon>Hyperoartia</taxon>
        <taxon>Petromyzontiformes</taxon>
        <taxon>Petromyzontidae</taxon>
        <taxon>Petromyzon</taxon>
    </lineage>
</organism>
<dbReference type="RefSeq" id="XP_032800198.1">
    <property type="nucleotide sequence ID" value="XM_032944307.1"/>
</dbReference>
<dbReference type="InterPro" id="IPR012999">
    <property type="entry name" value="Pyr_OxRdtase_I_AS"/>
</dbReference>
<evidence type="ECO:0000259" key="8">
    <source>
        <dbReference type="Pfam" id="PF07992"/>
    </source>
</evidence>
<evidence type="ECO:0000313" key="9">
    <source>
        <dbReference type="Proteomes" id="UP001318040"/>
    </source>
</evidence>
<proteinExistence type="inferred from homology"/>
<evidence type="ECO:0000256" key="2">
    <source>
        <dbReference type="ARBA" id="ARBA00007532"/>
    </source>
</evidence>
<comment type="similarity">
    <text evidence="2">Belongs to the class-I pyridine nucleotide-disulfide oxidoreductase family.</text>
</comment>
<dbReference type="KEGG" id="pmrn:116937227"/>
<feature type="domain" description="FAD/NAD(P)-binding" evidence="8">
    <location>
        <begin position="58"/>
        <end position="119"/>
    </location>
</feature>
<evidence type="ECO:0000256" key="7">
    <source>
        <dbReference type="ARBA" id="ARBA00023284"/>
    </source>
</evidence>
<evidence type="ECO:0000256" key="1">
    <source>
        <dbReference type="ARBA" id="ARBA00001974"/>
    </source>
</evidence>
<keyword evidence="6" id="KW-1015">Disulfide bond</keyword>
<dbReference type="Pfam" id="PF07992">
    <property type="entry name" value="Pyr_redox_2"/>
    <property type="match status" value="1"/>
</dbReference>
<dbReference type="InterPro" id="IPR036188">
    <property type="entry name" value="FAD/NAD-bd_sf"/>
</dbReference>
<evidence type="ECO:0000256" key="5">
    <source>
        <dbReference type="ARBA" id="ARBA00023002"/>
    </source>
</evidence>
<accession>A0AAJ7WKS8</accession>
<comment type="cofactor">
    <cofactor evidence="1">
        <name>FAD</name>
        <dbReference type="ChEBI" id="CHEBI:57692"/>
    </cofactor>
</comment>
<protein>
    <submittedName>
        <fullName evidence="10">Thioredoxin reductase 2, mitochondrial-like</fullName>
    </submittedName>
</protein>
<dbReference type="InterPro" id="IPR046952">
    <property type="entry name" value="GSHR/TRXR-like"/>
</dbReference>
<evidence type="ECO:0000256" key="3">
    <source>
        <dbReference type="ARBA" id="ARBA00022630"/>
    </source>
</evidence>
<dbReference type="SUPFAM" id="SSF51905">
    <property type="entry name" value="FAD/NAD(P)-binding domain"/>
    <property type="match status" value="1"/>
</dbReference>
<gene>
    <name evidence="10" type="primary">LOC116937227</name>
</gene>
<dbReference type="GO" id="GO:0005829">
    <property type="term" value="C:cytosol"/>
    <property type="evidence" value="ECO:0007669"/>
    <property type="project" value="TreeGrafter"/>
</dbReference>